<accession>A0A1H7U724</accession>
<keyword evidence="2" id="KW-0812">Transmembrane</keyword>
<dbReference type="OrthoDB" id="3542902at2"/>
<evidence type="ECO:0000256" key="1">
    <source>
        <dbReference type="SAM" id="MobiDB-lite"/>
    </source>
</evidence>
<keyword evidence="2" id="KW-0472">Membrane</keyword>
<feature type="region of interest" description="Disordered" evidence="1">
    <location>
        <begin position="98"/>
        <end position="125"/>
    </location>
</feature>
<organism evidence="3 4">
    <name type="scientific">Nonomuraea pusilla</name>
    <dbReference type="NCBI Taxonomy" id="46177"/>
    <lineage>
        <taxon>Bacteria</taxon>
        <taxon>Bacillati</taxon>
        <taxon>Actinomycetota</taxon>
        <taxon>Actinomycetes</taxon>
        <taxon>Streptosporangiales</taxon>
        <taxon>Streptosporangiaceae</taxon>
        <taxon>Nonomuraea</taxon>
    </lineage>
</organism>
<dbReference type="Proteomes" id="UP000198953">
    <property type="component" value="Unassembled WGS sequence"/>
</dbReference>
<dbReference type="RefSeq" id="WP_055501125.1">
    <property type="nucleotide sequence ID" value="NZ_BBZG01000001.1"/>
</dbReference>
<evidence type="ECO:0000256" key="2">
    <source>
        <dbReference type="SAM" id="Phobius"/>
    </source>
</evidence>
<dbReference type="EMBL" id="FOBF01000008">
    <property type="protein sequence ID" value="SEL92791.1"/>
    <property type="molecule type" value="Genomic_DNA"/>
</dbReference>
<name>A0A1H7U724_9ACTN</name>
<keyword evidence="2" id="KW-1133">Transmembrane helix</keyword>
<sequence>MTGSWRTPRRSIAFIGVMGLLLLAFLLVASSPAWYGSDPAHRSAAASGQSWALGASDAQLSGLPPQGGGAREHHVLSLWRPLRGDRHALAAHLPLLASPGLDPGGIRDPQQLGHRAAGSRSPPLI</sequence>
<evidence type="ECO:0000313" key="3">
    <source>
        <dbReference type="EMBL" id="SEL92791.1"/>
    </source>
</evidence>
<feature type="transmembrane region" description="Helical" evidence="2">
    <location>
        <begin position="12"/>
        <end position="35"/>
    </location>
</feature>
<dbReference type="STRING" id="46177.SAMN05660976_03695"/>
<reference evidence="3 4" key="1">
    <citation type="submission" date="2016-10" db="EMBL/GenBank/DDBJ databases">
        <authorList>
            <person name="de Groot N.N."/>
        </authorList>
    </citation>
    <scope>NUCLEOTIDE SEQUENCE [LARGE SCALE GENOMIC DNA]</scope>
    <source>
        <strain evidence="3 4">DSM 43357</strain>
    </source>
</reference>
<gene>
    <name evidence="3" type="ORF">SAMN05660976_03695</name>
</gene>
<dbReference type="AlphaFoldDB" id="A0A1H7U724"/>
<keyword evidence="4" id="KW-1185">Reference proteome</keyword>
<evidence type="ECO:0000313" key="4">
    <source>
        <dbReference type="Proteomes" id="UP000198953"/>
    </source>
</evidence>
<proteinExistence type="predicted"/>
<protein>
    <submittedName>
        <fullName evidence="3">Uncharacterized protein</fullName>
    </submittedName>
</protein>